<dbReference type="PANTHER" id="PTHR36335:SF1">
    <property type="entry name" value="CHAPERONE DNAJ-DOMAIN SUPERFAMILY PROTEIN"/>
    <property type="match status" value="1"/>
</dbReference>
<reference evidence="3" key="1">
    <citation type="submission" date="2023-04" db="EMBL/GenBank/DDBJ databases">
        <authorList>
            <person name="Vijverberg K."/>
            <person name="Xiong W."/>
            <person name="Schranz E."/>
        </authorList>
    </citation>
    <scope>NUCLEOTIDE SEQUENCE</scope>
</reference>
<dbReference type="InterPro" id="IPR001623">
    <property type="entry name" value="DnaJ_domain"/>
</dbReference>
<organism evidence="3 4">
    <name type="scientific">Lactuca saligna</name>
    <name type="common">Willowleaf lettuce</name>
    <dbReference type="NCBI Taxonomy" id="75948"/>
    <lineage>
        <taxon>Eukaryota</taxon>
        <taxon>Viridiplantae</taxon>
        <taxon>Streptophyta</taxon>
        <taxon>Embryophyta</taxon>
        <taxon>Tracheophyta</taxon>
        <taxon>Spermatophyta</taxon>
        <taxon>Magnoliopsida</taxon>
        <taxon>eudicotyledons</taxon>
        <taxon>Gunneridae</taxon>
        <taxon>Pentapetalae</taxon>
        <taxon>asterids</taxon>
        <taxon>campanulids</taxon>
        <taxon>Asterales</taxon>
        <taxon>Asteraceae</taxon>
        <taxon>Cichorioideae</taxon>
        <taxon>Cichorieae</taxon>
        <taxon>Lactucinae</taxon>
        <taxon>Lactuca</taxon>
    </lineage>
</organism>
<evidence type="ECO:0000313" key="3">
    <source>
        <dbReference type="EMBL" id="CAI9278810.1"/>
    </source>
</evidence>
<gene>
    <name evidence="3" type="ORF">LSALG_LOCUS18650</name>
</gene>
<sequence>MGNLRRGKKNVEAENIVMLDEENDCFSNVDIPKPESLAKKSRASKRLKNNKNFTPKSYIYIDDDDDDDGKHSPMKFSKCKRTYPGKDSNNCHGVRKQSKNDPSTHHNASECELMVDSKGMLQKLWERASLKKKTNVQSESDSKKGHCGFVHIDEKSKETPTSNHEEKHKAEEAKQLQRLLKRKEAEKSRLLDIERRQIQRVKEIRETQEQEKENMNMKEIYRTKVQNDLKNLEMTCHDMPSLLRGLGIFVDDSSTQIRAAYKRALLSFHPDRATGSDMHQQVEAEETFKLISRMRDKFI</sequence>
<dbReference type="CDD" id="cd06257">
    <property type="entry name" value="DnaJ"/>
    <property type="match status" value="1"/>
</dbReference>
<evidence type="ECO:0000259" key="2">
    <source>
        <dbReference type="PROSITE" id="PS50076"/>
    </source>
</evidence>
<feature type="region of interest" description="Disordered" evidence="1">
    <location>
        <begin position="134"/>
        <end position="173"/>
    </location>
</feature>
<dbReference type="InterPro" id="IPR036869">
    <property type="entry name" value="J_dom_sf"/>
</dbReference>
<dbReference type="AlphaFoldDB" id="A0AA35YRC6"/>
<dbReference type="PANTHER" id="PTHR36335">
    <property type="entry name" value="CHAPERONE DNAJ-DOMAIN SUPERFAMILY PROTEIN"/>
    <property type="match status" value="1"/>
</dbReference>
<evidence type="ECO:0000313" key="4">
    <source>
        <dbReference type="Proteomes" id="UP001177003"/>
    </source>
</evidence>
<name>A0AA35YRC6_LACSI</name>
<evidence type="ECO:0000256" key="1">
    <source>
        <dbReference type="SAM" id="MobiDB-lite"/>
    </source>
</evidence>
<dbReference type="SUPFAM" id="SSF46565">
    <property type="entry name" value="Chaperone J-domain"/>
    <property type="match status" value="1"/>
</dbReference>
<protein>
    <recommendedName>
        <fullName evidence="2">J domain-containing protein</fullName>
    </recommendedName>
</protein>
<dbReference type="Gene3D" id="1.10.287.110">
    <property type="entry name" value="DnaJ domain"/>
    <property type="match status" value="1"/>
</dbReference>
<dbReference type="Proteomes" id="UP001177003">
    <property type="component" value="Chromosome 4"/>
</dbReference>
<dbReference type="PROSITE" id="PS50076">
    <property type="entry name" value="DNAJ_2"/>
    <property type="match status" value="1"/>
</dbReference>
<dbReference type="EMBL" id="OX465080">
    <property type="protein sequence ID" value="CAI9278810.1"/>
    <property type="molecule type" value="Genomic_DNA"/>
</dbReference>
<feature type="domain" description="J" evidence="2">
    <location>
        <begin position="241"/>
        <end position="299"/>
    </location>
</feature>
<feature type="compositionally biased region" description="Basic and acidic residues" evidence="1">
    <location>
        <begin position="151"/>
        <end position="173"/>
    </location>
</feature>
<proteinExistence type="predicted"/>
<feature type="compositionally biased region" description="Basic and acidic residues" evidence="1">
    <location>
        <begin position="98"/>
        <end position="109"/>
    </location>
</feature>
<feature type="region of interest" description="Disordered" evidence="1">
    <location>
        <begin position="85"/>
        <end position="109"/>
    </location>
</feature>
<keyword evidence="4" id="KW-1185">Reference proteome</keyword>
<accession>A0AA35YRC6</accession>